<proteinExistence type="predicted"/>
<gene>
    <name evidence="1" type="ORF">IYQ_22145</name>
</gene>
<dbReference type="EMBL" id="AGVO01000095">
    <property type="protein sequence ID" value="EHI50344.1"/>
    <property type="molecule type" value="Genomic_DNA"/>
</dbReference>
<feature type="non-terminal residue" evidence="1">
    <location>
        <position position="1"/>
    </location>
</feature>
<evidence type="ECO:0000313" key="2">
    <source>
        <dbReference type="Proteomes" id="UP000006428"/>
    </source>
</evidence>
<reference evidence="1 2" key="1">
    <citation type="journal article" date="2012" name="Front. Microbiol.">
        <title>Draft Genome Sequence of the Virulent Strain 01-B526 of the Fish Pathogen Aeromonas salmonicida.</title>
        <authorList>
            <person name="Charette S.J."/>
            <person name="Brochu F."/>
            <person name="Boyle B."/>
            <person name="Filion G."/>
            <person name="Tanaka K.H."/>
            <person name="Derome N."/>
        </authorList>
    </citation>
    <scope>NUCLEOTIDE SEQUENCE [LARGE SCALE GENOMIC DNA]</scope>
    <source>
        <strain evidence="1 2">01-B526</strain>
    </source>
</reference>
<dbReference type="Proteomes" id="UP000006428">
    <property type="component" value="Unassembled WGS sequence"/>
</dbReference>
<keyword evidence="2" id="KW-1185">Reference proteome</keyword>
<sequence>TGGFVLAGIGQVFMQTEAIELISALSIGNGTSRVIDILTA</sequence>
<accession>A0ABP2MUQ8</accession>
<name>A0ABP2MUQ8_AERSS</name>
<comment type="caution">
    <text evidence="1">The sequence shown here is derived from an EMBL/GenBank/DDBJ whole genome shotgun (WGS) entry which is preliminary data.</text>
</comment>
<organism evidence="1 2">
    <name type="scientific">Aeromonas salmonicida subsp. salmonicida 01-B526</name>
    <dbReference type="NCBI Taxonomy" id="1076135"/>
    <lineage>
        <taxon>Bacteria</taxon>
        <taxon>Pseudomonadati</taxon>
        <taxon>Pseudomonadota</taxon>
        <taxon>Gammaproteobacteria</taxon>
        <taxon>Aeromonadales</taxon>
        <taxon>Aeromonadaceae</taxon>
        <taxon>Aeromonas</taxon>
    </lineage>
</organism>
<evidence type="ECO:0000313" key="1">
    <source>
        <dbReference type="EMBL" id="EHI50344.1"/>
    </source>
</evidence>
<protein>
    <submittedName>
        <fullName evidence="1">Uncharacterized protein</fullName>
    </submittedName>
</protein>